<accession>A0ABR4AV68</accession>
<evidence type="ECO:0000313" key="3">
    <source>
        <dbReference type="Proteomes" id="UP001590951"/>
    </source>
</evidence>
<evidence type="ECO:0000313" key="2">
    <source>
        <dbReference type="EMBL" id="KAL2049496.1"/>
    </source>
</evidence>
<gene>
    <name evidence="2" type="ORF">ABVK25_010291</name>
</gene>
<dbReference type="SUPFAM" id="SSF53335">
    <property type="entry name" value="S-adenosyl-L-methionine-dependent methyltransferases"/>
    <property type="match status" value="1"/>
</dbReference>
<feature type="region of interest" description="Disordered" evidence="1">
    <location>
        <begin position="1"/>
        <end position="24"/>
    </location>
</feature>
<dbReference type="Gene3D" id="3.40.50.150">
    <property type="entry name" value="Vaccinia Virus protein VP39"/>
    <property type="match status" value="1"/>
</dbReference>
<comment type="caution">
    <text evidence="2">The sequence shown here is derived from an EMBL/GenBank/DDBJ whole genome shotgun (WGS) entry which is preliminary data.</text>
</comment>
<keyword evidence="3" id="KW-1185">Reference proteome</keyword>
<name>A0ABR4AV68_9LECA</name>
<evidence type="ECO:0008006" key="4">
    <source>
        <dbReference type="Google" id="ProtNLM"/>
    </source>
</evidence>
<organism evidence="2 3">
    <name type="scientific">Lepraria finkii</name>
    <dbReference type="NCBI Taxonomy" id="1340010"/>
    <lineage>
        <taxon>Eukaryota</taxon>
        <taxon>Fungi</taxon>
        <taxon>Dikarya</taxon>
        <taxon>Ascomycota</taxon>
        <taxon>Pezizomycotina</taxon>
        <taxon>Lecanoromycetes</taxon>
        <taxon>OSLEUM clade</taxon>
        <taxon>Lecanoromycetidae</taxon>
        <taxon>Lecanorales</taxon>
        <taxon>Lecanorineae</taxon>
        <taxon>Stereocaulaceae</taxon>
        <taxon>Lepraria</taxon>
    </lineage>
</organism>
<dbReference type="InterPro" id="IPR029063">
    <property type="entry name" value="SAM-dependent_MTases_sf"/>
</dbReference>
<reference evidence="2 3" key="1">
    <citation type="submission" date="2024-09" db="EMBL/GenBank/DDBJ databases">
        <title>Rethinking Asexuality: The Enigmatic Case of Functional Sexual Genes in Lepraria (Stereocaulaceae).</title>
        <authorList>
            <person name="Doellman M."/>
            <person name="Sun Y."/>
            <person name="Barcenas-Pena A."/>
            <person name="Lumbsch H.T."/>
            <person name="Grewe F."/>
        </authorList>
    </citation>
    <scope>NUCLEOTIDE SEQUENCE [LARGE SCALE GENOMIC DNA]</scope>
    <source>
        <strain evidence="2 3">Grewe 0041</strain>
    </source>
</reference>
<dbReference type="Proteomes" id="UP001590951">
    <property type="component" value="Unassembled WGS sequence"/>
</dbReference>
<dbReference type="EMBL" id="JBHFEH010000063">
    <property type="protein sequence ID" value="KAL2049496.1"/>
    <property type="molecule type" value="Genomic_DNA"/>
</dbReference>
<proteinExistence type="predicted"/>
<sequence>MNSEPDRNAQISAPPESPTISAPDRNRFTFQYPWFDEIRADWEKLTIPLRGKKLHILEVGSFEGASTTWILDNLMSHAESRMTAIDTFEGGMEHQDQDQVHKYDLASLEDRFRSNVLKCEHVDKLRVMKATSDGALLDLRREGARFDLIYIDASHVAIDVLHDAVICWRMLNIHGTMIFDDFGWKGYMEDCYNPRIAIQSFLQCATQELESKATEGQMWVTKVANRIPATPNPDPALYYWDKGLAVKL</sequence>
<protein>
    <recommendedName>
        <fullName evidence="4">Class I SAM-dependent methyltransferase</fullName>
    </recommendedName>
</protein>
<dbReference type="Pfam" id="PF13578">
    <property type="entry name" value="Methyltransf_24"/>
    <property type="match status" value="1"/>
</dbReference>
<evidence type="ECO:0000256" key="1">
    <source>
        <dbReference type="SAM" id="MobiDB-lite"/>
    </source>
</evidence>